<keyword evidence="2" id="KW-1185">Reference proteome</keyword>
<evidence type="ECO:0000313" key="1">
    <source>
        <dbReference type="EMBL" id="AJA90135.1"/>
    </source>
</evidence>
<proteinExistence type="predicted"/>
<sequence length="278" mass="32276">MILIIFILLFNILDLYPFLEFRNDEKFALVKDFCALDNNKLNIGVRLRPLEKAVSVFSNNYKILYSKNRLDNESSILIIFDNDLNLSLEVLGGFFYKFGKIFLKDKKSVIDLVVSDFNTEKIINPLFVLKNKNNVFSDTVYILGKVFLKGKGDDERLELSKDLNLNVDSGQYSLLLYFHTQKVEASSNSLKGIYYFEIVLNNKSIFRSDFQNIFLSNNTYVLSQEKNYGLDVLNIKKDDGCLKINDLNFIKGSNEIKIKYGDVYGNEKKIIYRFKLNE</sequence>
<dbReference type="EMBL" id="CP009910">
    <property type="protein sequence ID" value="AJA90135.1"/>
    <property type="molecule type" value="Genomic_DNA"/>
</dbReference>
<name>A0A0A7UVP4_9SPIR</name>
<dbReference type="Proteomes" id="UP000030940">
    <property type="component" value="Chromosome"/>
</dbReference>
<reference evidence="1 2" key="1">
    <citation type="journal article" date="2015" name="Genome Announc.">
        <title>Genome Sequence of Borrelia chilensis VA1, a South American Member of the Lyme Borreliosis Group.</title>
        <authorList>
            <person name="Huang W."/>
            <person name="Ojaimi C."/>
            <person name="Fallon J.T."/>
            <person name="Travisany D."/>
            <person name="Maass A."/>
            <person name="Ivanova L."/>
            <person name="Tomova A."/>
            <person name="Gonzalez-Acuna D."/>
            <person name="Godfrey H.P."/>
            <person name="Cabello F.C."/>
        </authorList>
    </citation>
    <scope>NUCLEOTIDE SEQUENCE [LARGE SCALE GENOMIC DNA]</scope>
    <source>
        <strain evidence="1 2">VA1</strain>
    </source>
</reference>
<gene>
    <name evidence="1" type="ORF">OY14_01520</name>
</gene>
<dbReference type="STRING" id="1245910.OY14_01520"/>
<organism evidence="1 2">
    <name type="scientific">Borreliella chilensis</name>
    <dbReference type="NCBI Taxonomy" id="1245910"/>
    <lineage>
        <taxon>Bacteria</taxon>
        <taxon>Pseudomonadati</taxon>
        <taxon>Spirochaetota</taxon>
        <taxon>Spirochaetia</taxon>
        <taxon>Spirochaetales</taxon>
        <taxon>Borreliaceae</taxon>
        <taxon>Borreliella</taxon>
    </lineage>
</organism>
<dbReference type="HOGENOM" id="CLU_1007108_0_0_12"/>
<accession>A0A0A7UVP4</accession>
<evidence type="ECO:0000313" key="2">
    <source>
        <dbReference type="Proteomes" id="UP000030940"/>
    </source>
</evidence>
<protein>
    <submittedName>
        <fullName evidence="1">Uncharacterized protein</fullName>
    </submittedName>
</protein>
<dbReference type="KEGG" id="bchi:OY14_01520"/>
<dbReference type="AlphaFoldDB" id="A0A0A7UVP4"/>